<evidence type="ECO:0000256" key="1">
    <source>
        <dbReference type="ARBA" id="ARBA00004953"/>
    </source>
</evidence>
<evidence type="ECO:0000313" key="7">
    <source>
        <dbReference type="EMBL" id="KAA1424454.1"/>
    </source>
</evidence>
<keyword evidence="2 4" id="KW-0169">Cobalamin biosynthesis</keyword>
<sequence length="507" mass="53068">MPARSLMIAGTTSDAGKSVVTTGLCRLLARRGVKVAPYKAQNMSNNSMVVAGAGAVDGAGPDGQGAEIGRAQWIQAVAAGAVPEPAMNPVLLKPGGDRRSHVVVMGRPGGTLDARDFTRGREHLAEAAFAAYDDLAARFDVVVCEGAGSPTEINLRDSDYVNMGLARHASMPVVVVGDIDRGGVYAAMHGTVALLSPEDQALIGGFMINKFRGDETLLAPANAAIARTTGRPVLGVLPWSPHVWLDSEDGMDVEGRRADTADPLRVAVVRLPRISNFTDVDALGLEPGVDVTFVSDPRRVAEADLVVVPGTRATLSDLAWMRERGLDAAVVAHARAGRPVLGICGGFQILGRSISDPEGVEGQVGARADGLGLLDVTTTFDAEKVMRLPTGTALGVDAHGYEIHHGRITRGDDAEFLGGARRGMVFGTMWHGSLESDDLRRTLLAEMAAAVGRDWTPGEVAFAEARSARLDLLADLIERHVDVDALLTLIEHGPPAGLPVVAPGGVG</sequence>
<dbReference type="SUPFAM" id="SSF52317">
    <property type="entry name" value="Class I glutamine amidotransferase-like"/>
    <property type="match status" value="1"/>
</dbReference>
<dbReference type="RefSeq" id="WP_149767280.1">
    <property type="nucleotide sequence ID" value="NZ_VDFQ02000001.1"/>
</dbReference>
<dbReference type="GO" id="GO:0015420">
    <property type="term" value="F:ABC-type vitamin B12 transporter activity"/>
    <property type="evidence" value="ECO:0007669"/>
    <property type="project" value="UniProtKB-UniRule"/>
</dbReference>
<proteinExistence type="inferred from homology"/>
<dbReference type="InterPro" id="IPR027417">
    <property type="entry name" value="P-loop_NTPase"/>
</dbReference>
<dbReference type="Proteomes" id="UP000307768">
    <property type="component" value="Unassembled WGS sequence"/>
</dbReference>
<evidence type="ECO:0000256" key="3">
    <source>
        <dbReference type="ARBA" id="ARBA00022962"/>
    </source>
</evidence>
<evidence type="ECO:0000259" key="6">
    <source>
        <dbReference type="Pfam" id="PF07685"/>
    </source>
</evidence>
<dbReference type="Pfam" id="PF07685">
    <property type="entry name" value="GATase_3"/>
    <property type="match status" value="1"/>
</dbReference>
<dbReference type="NCBIfam" id="NF001989">
    <property type="entry name" value="PRK00784.1"/>
    <property type="match status" value="1"/>
</dbReference>
<evidence type="ECO:0000313" key="8">
    <source>
        <dbReference type="Proteomes" id="UP000307768"/>
    </source>
</evidence>
<comment type="similarity">
    <text evidence="4">Belongs to the CobB/CobQ family. CobQ subfamily.</text>
</comment>
<evidence type="ECO:0000256" key="2">
    <source>
        <dbReference type="ARBA" id="ARBA00022573"/>
    </source>
</evidence>
<dbReference type="InterPro" id="IPR011698">
    <property type="entry name" value="GATase_3"/>
</dbReference>
<dbReference type="GO" id="GO:0009236">
    <property type="term" value="P:cobalamin biosynthetic process"/>
    <property type="evidence" value="ECO:0007669"/>
    <property type="project" value="UniProtKB-UniRule"/>
</dbReference>
<dbReference type="Gene3D" id="3.40.50.300">
    <property type="entry name" value="P-loop containing nucleotide triphosphate hydrolases"/>
    <property type="match status" value="1"/>
</dbReference>
<dbReference type="EMBL" id="VDFQ02000001">
    <property type="protein sequence ID" value="KAA1424454.1"/>
    <property type="molecule type" value="Genomic_DNA"/>
</dbReference>
<accession>A0A5Q6S262</accession>
<comment type="function">
    <text evidence="4">Catalyzes amidations at positions B, D, E, and G on adenosylcobyrinic A,C-diamide. NH(2) groups are provided by glutamine, and one molecule of ATP is hydrogenolyzed for each amidation.</text>
</comment>
<comment type="pathway">
    <text evidence="1 4">Cofactor biosynthesis; adenosylcobalamin biosynthesis.</text>
</comment>
<dbReference type="UniPathway" id="UPA00148"/>
<dbReference type="HAMAP" id="MF_00028">
    <property type="entry name" value="CobQ"/>
    <property type="match status" value="1"/>
</dbReference>
<dbReference type="SUPFAM" id="SSF52540">
    <property type="entry name" value="P-loop containing nucleoside triphosphate hydrolases"/>
    <property type="match status" value="1"/>
</dbReference>
<reference evidence="7 8" key="1">
    <citation type="submission" date="2019-09" db="EMBL/GenBank/DDBJ databases">
        <title>Mumia zhuanghuii sp. nov. isolated from the intestinal contents of plateau pika (Ochotona curzoniae) in the Qinghai-Tibet plateau of China.</title>
        <authorList>
            <person name="Tian Z."/>
        </authorList>
    </citation>
    <scope>NUCLEOTIDE SEQUENCE [LARGE SCALE GENOMIC DNA]</scope>
    <source>
        <strain evidence="8">350</strain>
    </source>
</reference>
<organism evidence="7 8">
    <name type="scientific">Mumia zhuanghuii</name>
    <dbReference type="NCBI Taxonomy" id="2585211"/>
    <lineage>
        <taxon>Bacteria</taxon>
        <taxon>Bacillati</taxon>
        <taxon>Actinomycetota</taxon>
        <taxon>Actinomycetes</taxon>
        <taxon>Propionibacteriales</taxon>
        <taxon>Nocardioidaceae</taxon>
        <taxon>Mumia</taxon>
    </lineage>
</organism>
<dbReference type="CDD" id="cd05389">
    <property type="entry name" value="CobQ_N"/>
    <property type="match status" value="1"/>
</dbReference>
<dbReference type="NCBIfam" id="TIGR00313">
    <property type="entry name" value="cobQ"/>
    <property type="match status" value="1"/>
</dbReference>
<feature type="domain" description="CobB/CobQ-like glutamine amidotransferase" evidence="6">
    <location>
        <begin position="265"/>
        <end position="437"/>
    </location>
</feature>
<dbReference type="InterPro" id="IPR004459">
    <property type="entry name" value="CobQ_synth"/>
</dbReference>
<feature type="active site" description="Nucleophile" evidence="4">
    <location>
        <position position="344"/>
    </location>
</feature>
<gene>
    <name evidence="4" type="primary">cobQ</name>
    <name evidence="7" type="ORF">FE697_000525</name>
</gene>
<dbReference type="PROSITE" id="PS51273">
    <property type="entry name" value="GATASE_TYPE_1"/>
    <property type="match status" value="1"/>
</dbReference>
<name>A0A5Q6S262_9ACTN</name>
<dbReference type="InterPro" id="IPR033949">
    <property type="entry name" value="CobQ_GATase1"/>
</dbReference>
<dbReference type="InterPro" id="IPR047045">
    <property type="entry name" value="CobQ_N"/>
</dbReference>
<dbReference type="AlphaFoldDB" id="A0A5Q6S262"/>
<dbReference type="InterPro" id="IPR029062">
    <property type="entry name" value="Class_I_gatase-like"/>
</dbReference>
<dbReference type="PANTHER" id="PTHR21343">
    <property type="entry name" value="DETHIOBIOTIN SYNTHETASE"/>
    <property type="match status" value="1"/>
</dbReference>
<evidence type="ECO:0000259" key="5">
    <source>
        <dbReference type="Pfam" id="PF01656"/>
    </source>
</evidence>
<dbReference type="PROSITE" id="PS51274">
    <property type="entry name" value="GATASE_COBBQ"/>
    <property type="match status" value="1"/>
</dbReference>
<dbReference type="Pfam" id="PF01656">
    <property type="entry name" value="CbiA"/>
    <property type="match status" value="1"/>
</dbReference>
<feature type="active site" evidence="4">
    <location>
        <position position="431"/>
    </location>
</feature>
<evidence type="ECO:0000256" key="4">
    <source>
        <dbReference type="HAMAP-Rule" id="MF_00028"/>
    </source>
</evidence>
<dbReference type="GO" id="GO:0003824">
    <property type="term" value="F:catalytic activity"/>
    <property type="evidence" value="ECO:0007669"/>
    <property type="project" value="InterPro"/>
</dbReference>
<dbReference type="Gene3D" id="3.40.50.880">
    <property type="match status" value="1"/>
</dbReference>
<dbReference type="OrthoDB" id="9808302at2"/>
<feature type="domain" description="CobQ/CobB/MinD/ParA nucleotide binding" evidence="5">
    <location>
        <begin position="6"/>
        <end position="251"/>
    </location>
</feature>
<dbReference type="InterPro" id="IPR002586">
    <property type="entry name" value="CobQ/CobB/MinD/ParA_Nub-bd_dom"/>
</dbReference>
<dbReference type="CDD" id="cd01750">
    <property type="entry name" value="GATase1_CobQ"/>
    <property type="match status" value="1"/>
</dbReference>
<protein>
    <recommendedName>
        <fullName evidence="4">Cobyric acid synthase</fullName>
    </recommendedName>
</protein>
<keyword evidence="3 4" id="KW-0315">Glutamine amidotransferase</keyword>
<dbReference type="PANTHER" id="PTHR21343:SF1">
    <property type="entry name" value="COBYRIC ACID SYNTHASE"/>
    <property type="match status" value="1"/>
</dbReference>
<comment type="caution">
    <text evidence="7">The sequence shown here is derived from an EMBL/GenBank/DDBJ whole genome shotgun (WGS) entry which is preliminary data.</text>
</comment>